<dbReference type="PANTHER" id="PTHR38104">
    <property type="match status" value="1"/>
</dbReference>
<dbReference type="InterPro" id="IPR052383">
    <property type="entry name" value="Anti-sigma-E_RseA-like"/>
</dbReference>
<dbReference type="Proteomes" id="UP000715965">
    <property type="component" value="Unassembled WGS sequence"/>
</dbReference>
<evidence type="ECO:0000259" key="1">
    <source>
        <dbReference type="Pfam" id="PF03872"/>
    </source>
</evidence>
<dbReference type="Pfam" id="PF03872">
    <property type="entry name" value="RseA_N"/>
    <property type="match status" value="1"/>
</dbReference>
<keyword evidence="3" id="KW-1185">Reference proteome</keyword>
<protein>
    <submittedName>
        <fullName evidence="2">Anti-anti-sigma factor</fullName>
    </submittedName>
</protein>
<organism evidence="2 3">
    <name type="scientific">Ramlibacter aquaticus</name>
    <dbReference type="NCBI Taxonomy" id="2780094"/>
    <lineage>
        <taxon>Bacteria</taxon>
        <taxon>Pseudomonadati</taxon>
        <taxon>Pseudomonadota</taxon>
        <taxon>Betaproteobacteria</taxon>
        <taxon>Burkholderiales</taxon>
        <taxon>Comamonadaceae</taxon>
        <taxon>Ramlibacter</taxon>
    </lineage>
</organism>
<dbReference type="RefSeq" id="WP_193781516.1">
    <property type="nucleotide sequence ID" value="NZ_JADDOJ010000071.1"/>
</dbReference>
<dbReference type="InterPro" id="IPR036147">
    <property type="entry name" value="Anti-sigma_E_RseA_N_sf"/>
</dbReference>
<name>A0ABR9SHX4_9BURK</name>
<gene>
    <name evidence="2" type="ORF">IM725_15355</name>
</gene>
<proteinExistence type="predicted"/>
<evidence type="ECO:0000313" key="3">
    <source>
        <dbReference type="Proteomes" id="UP000715965"/>
    </source>
</evidence>
<dbReference type="Gene3D" id="1.10.10.880">
    <property type="entry name" value="Anti sigma-E protein RseA, N-terminal domain"/>
    <property type="match status" value="1"/>
</dbReference>
<evidence type="ECO:0000313" key="2">
    <source>
        <dbReference type="EMBL" id="MBE7941955.1"/>
    </source>
</evidence>
<reference evidence="2 3" key="1">
    <citation type="submission" date="2020-10" db="EMBL/GenBank/DDBJ databases">
        <title>Draft genome of Ramlibacter aquaticus LMG 30558.</title>
        <authorList>
            <person name="Props R."/>
        </authorList>
    </citation>
    <scope>NUCLEOTIDE SEQUENCE [LARGE SCALE GENOMIC DNA]</scope>
    <source>
        <strain evidence="2 3">LMG 30558</strain>
    </source>
</reference>
<dbReference type="CDD" id="cd16328">
    <property type="entry name" value="RseA_N"/>
    <property type="match status" value="1"/>
</dbReference>
<dbReference type="SUPFAM" id="SSF89069">
    <property type="entry name" value="N-terminal, cytoplasmic domain of anti-sigmaE factor RseA"/>
    <property type="match status" value="1"/>
</dbReference>
<comment type="caution">
    <text evidence="2">The sequence shown here is derived from an EMBL/GenBank/DDBJ whole genome shotgun (WGS) entry which is preliminary data.</text>
</comment>
<feature type="domain" description="Anti sigma-E protein RseA N-terminal" evidence="1">
    <location>
        <begin position="7"/>
        <end position="81"/>
    </location>
</feature>
<accession>A0ABR9SHX4</accession>
<dbReference type="EMBL" id="JADDOJ010000071">
    <property type="protein sequence ID" value="MBE7941955.1"/>
    <property type="molecule type" value="Genomic_DNA"/>
</dbReference>
<dbReference type="PANTHER" id="PTHR38104:SF1">
    <property type="entry name" value="ANTI-SIGMA-E FACTOR RSEA"/>
    <property type="match status" value="1"/>
</dbReference>
<dbReference type="InterPro" id="IPR005572">
    <property type="entry name" value="Anti-sigma_E_RseA_N"/>
</dbReference>
<sequence>MDSKNKREWMSALADGELRGEALAQGLALAGDAQAQQAWQDYHLIGDVLRAADLAATAPPDRFLARLQERLANERPFPAEEVAVLQPPVAVAAREAANDGSFRWKLVAGFASLAAVGAVAWSVAGAPAAAPRGAELAQSAPASTVMVGTERGAVIRDARLDELLAAHRQMAGAAAPQGFLRNATYDTAGR</sequence>